<dbReference type="RefSeq" id="WP_378614014.1">
    <property type="nucleotide sequence ID" value="NZ_JBHSAX010000017.1"/>
</dbReference>
<reference evidence="3" key="1">
    <citation type="journal article" date="2019" name="Int. J. Syst. Evol. Microbiol.">
        <title>The Global Catalogue of Microorganisms (GCM) 10K type strain sequencing project: providing services to taxonomists for standard genome sequencing and annotation.</title>
        <authorList>
            <consortium name="The Broad Institute Genomics Platform"/>
            <consortium name="The Broad Institute Genome Sequencing Center for Infectious Disease"/>
            <person name="Wu L."/>
            <person name="Ma J."/>
        </authorList>
    </citation>
    <scope>NUCLEOTIDE SEQUENCE [LARGE SCALE GENOMIC DNA]</scope>
    <source>
        <strain evidence="3">CGMCC 4.7330</strain>
    </source>
</reference>
<sequence>MAATWAKAPDFADRPERRAEVRAQTVADKRRYLEDGLTPLRCQACGTEVRVRKASERQTSIEWTEPPQQRCPVFARLSEGGYGPGRPEGCESLAKTIRWAVEEGVLEVE</sequence>
<comment type="caution">
    <text evidence="2">The sequence shown here is derived from an EMBL/GenBank/DDBJ whole genome shotgun (WGS) entry which is preliminary data.</text>
</comment>
<protein>
    <recommendedName>
        <fullName evidence="4">Transcription factor WhiB</fullName>
    </recommendedName>
</protein>
<keyword evidence="3" id="KW-1185">Reference proteome</keyword>
<feature type="compositionally biased region" description="Basic and acidic residues" evidence="1">
    <location>
        <begin position="10"/>
        <end position="22"/>
    </location>
</feature>
<gene>
    <name evidence="2" type="ORF">ACFO0B_19830</name>
</gene>
<name>A0ABV8DVT1_9NOCA</name>
<feature type="region of interest" description="Disordered" evidence="1">
    <location>
        <begin position="1"/>
        <end position="22"/>
    </location>
</feature>
<evidence type="ECO:0000313" key="2">
    <source>
        <dbReference type="EMBL" id="MFC3964242.1"/>
    </source>
</evidence>
<accession>A0ABV8DVT1</accession>
<proteinExistence type="predicted"/>
<organism evidence="2 3">
    <name type="scientific">Nocardia jiangsuensis</name>
    <dbReference type="NCBI Taxonomy" id="1691563"/>
    <lineage>
        <taxon>Bacteria</taxon>
        <taxon>Bacillati</taxon>
        <taxon>Actinomycetota</taxon>
        <taxon>Actinomycetes</taxon>
        <taxon>Mycobacteriales</taxon>
        <taxon>Nocardiaceae</taxon>
        <taxon>Nocardia</taxon>
    </lineage>
</organism>
<dbReference type="EMBL" id="JBHSAX010000017">
    <property type="protein sequence ID" value="MFC3964242.1"/>
    <property type="molecule type" value="Genomic_DNA"/>
</dbReference>
<evidence type="ECO:0000256" key="1">
    <source>
        <dbReference type="SAM" id="MobiDB-lite"/>
    </source>
</evidence>
<evidence type="ECO:0000313" key="3">
    <source>
        <dbReference type="Proteomes" id="UP001595696"/>
    </source>
</evidence>
<evidence type="ECO:0008006" key="4">
    <source>
        <dbReference type="Google" id="ProtNLM"/>
    </source>
</evidence>
<dbReference type="Proteomes" id="UP001595696">
    <property type="component" value="Unassembled WGS sequence"/>
</dbReference>